<comment type="caution">
    <text evidence="3">The sequence shown here is derived from an EMBL/GenBank/DDBJ whole genome shotgun (WGS) entry which is preliminary data.</text>
</comment>
<dbReference type="EMBL" id="JAUIZM010000003">
    <property type="protein sequence ID" value="KAK1395214.1"/>
    <property type="molecule type" value="Genomic_DNA"/>
</dbReference>
<feature type="signal peptide" evidence="1">
    <location>
        <begin position="1"/>
        <end position="42"/>
    </location>
</feature>
<keyword evidence="1" id="KW-0732">Signal</keyword>
<evidence type="ECO:0000313" key="3">
    <source>
        <dbReference type="EMBL" id="KAK1395214.1"/>
    </source>
</evidence>
<dbReference type="Pfam" id="PF25884">
    <property type="entry name" value="At5g19230"/>
    <property type="match status" value="1"/>
</dbReference>
<dbReference type="InterPro" id="IPR045285">
    <property type="entry name" value="At5g19230-like"/>
</dbReference>
<organism evidence="3 4">
    <name type="scientific">Heracleum sosnowskyi</name>
    <dbReference type="NCBI Taxonomy" id="360622"/>
    <lineage>
        <taxon>Eukaryota</taxon>
        <taxon>Viridiplantae</taxon>
        <taxon>Streptophyta</taxon>
        <taxon>Embryophyta</taxon>
        <taxon>Tracheophyta</taxon>
        <taxon>Spermatophyta</taxon>
        <taxon>Magnoliopsida</taxon>
        <taxon>eudicotyledons</taxon>
        <taxon>Gunneridae</taxon>
        <taxon>Pentapetalae</taxon>
        <taxon>asterids</taxon>
        <taxon>campanulids</taxon>
        <taxon>Apiales</taxon>
        <taxon>Apiaceae</taxon>
        <taxon>Apioideae</taxon>
        <taxon>apioid superclade</taxon>
        <taxon>Tordylieae</taxon>
        <taxon>Tordyliinae</taxon>
        <taxon>Heracleum</taxon>
    </lineage>
</organism>
<feature type="domain" description="Uncharacterized GPI-anchored protein At5g19230-like" evidence="2">
    <location>
        <begin position="46"/>
        <end position="172"/>
    </location>
</feature>
<keyword evidence="4" id="KW-1185">Reference proteome</keyword>
<dbReference type="AlphaFoldDB" id="A0AAD8J029"/>
<reference evidence="3" key="1">
    <citation type="submission" date="2023-02" db="EMBL/GenBank/DDBJ databases">
        <title>Genome of toxic invasive species Heracleum sosnowskyi carries increased number of genes despite the absence of recent whole-genome duplications.</title>
        <authorList>
            <person name="Schelkunov M."/>
            <person name="Shtratnikova V."/>
            <person name="Makarenko M."/>
            <person name="Klepikova A."/>
            <person name="Omelchenko D."/>
            <person name="Novikova G."/>
            <person name="Obukhova E."/>
            <person name="Bogdanov V."/>
            <person name="Penin A."/>
            <person name="Logacheva M."/>
        </authorList>
    </citation>
    <scope>NUCLEOTIDE SEQUENCE</scope>
    <source>
        <strain evidence="3">Hsosn_3</strain>
        <tissue evidence="3">Leaf</tissue>
    </source>
</reference>
<evidence type="ECO:0000313" key="4">
    <source>
        <dbReference type="Proteomes" id="UP001237642"/>
    </source>
</evidence>
<name>A0AAD8J029_9APIA</name>
<dbReference type="InterPro" id="IPR059083">
    <property type="entry name" value="At5g19230_dom"/>
</dbReference>
<dbReference type="PANTHER" id="PTHR33976:SF8">
    <property type="entry name" value="OS07G0645000 PROTEIN"/>
    <property type="match status" value="1"/>
</dbReference>
<protein>
    <submittedName>
        <fullName evidence="3">Glycoprotein membrane GPI-anchored</fullName>
    </submittedName>
</protein>
<sequence>MVGSIFQSLNSSRPAAMVCFQSYLLLSLILFSFLCIDHTAKCDDEEESLLQGIKNFRATFKLPTLTDNDKAECLADEIAEQFKDQPCTNTTGANTVPGTERQFSDFPDLLKKCKLNVTTTRDGTIMPACVPNLVQDIVLSNYTQSQYAASLNDTKYTGIGIGSDEDWIVVILTTGTPTGDFATGSSVPDNFVAKLSPIQPMLCVVIGIFYLIRAY</sequence>
<evidence type="ECO:0000256" key="1">
    <source>
        <dbReference type="SAM" id="SignalP"/>
    </source>
</evidence>
<dbReference type="Proteomes" id="UP001237642">
    <property type="component" value="Unassembled WGS sequence"/>
</dbReference>
<gene>
    <name evidence="3" type="ORF">POM88_014270</name>
</gene>
<evidence type="ECO:0000259" key="2">
    <source>
        <dbReference type="Pfam" id="PF25884"/>
    </source>
</evidence>
<reference evidence="3" key="2">
    <citation type="submission" date="2023-05" db="EMBL/GenBank/DDBJ databases">
        <authorList>
            <person name="Schelkunov M.I."/>
        </authorList>
    </citation>
    <scope>NUCLEOTIDE SEQUENCE</scope>
    <source>
        <strain evidence="3">Hsosn_3</strain>
        <tissue evidence="3">Leaf</tissue>
    </source>
</reference>
<accession>A0AAD8J029</accession>
<proteinExistence type="predicted"/>
<dbReference type="PANTHER" id="PTHR33976">
    <property type="entry name" value="OS07G0645000 PROTEIN"/>
    <property type="match status" value="1"/>
</dbReference>
<feature type="chain" id="PRO_5042106881" evidence="1">
    <location>
        <begin position="43"/>
        <end position="215"/>
    </location>
</feature>